<feature type="domain" description="Protein kinase" evidence="8">
    <location>
        <begin position="37"/>
        <end position="275"/>
    </location>
</feature>
<organism evidence="9 11">
    <name type="scientific">Rozella allomycis (strain CSF55)</name>
    <dbReference type="NCBI Taxonomy" id="988480"/>
    <lineage>
        <taxon>Eukaryota</taxon>
        <taxon>Fungi</taxon>
        <taxon>Fungi incertae sedis</taxon>
        <taxon>Cryptomycota</taxon>
        <taxon>Cryptomycota incertae sedis</taxon>
        <taxon>Rozella</taxon>
    </lineage>
</organism>
<evidence type="ECO:0000256" key="5">
    <source>
        <dbReference type="ARBA" id="ARBA00022840"/>
    </source>
</evidence>
<evidence type="ECO:0000313" key="12">
    <source>
        <dbReference type="Proteomes" id="UP000281549"/>
    </source>
</evidence>
<evidence type="ECO:0000256" key="7">
    <source>
        <dbReference type="SAM" id="MobiDB-lite"/>
    </source>
</evidence>
<dbReference type="EMBL" id="KE560945">
    <property type="protein sequence ID" value="EPZ34539.1"/>
    <property type="molecule type" value="Genomic_DNA"/>
</dbReference>
<proteinExistence type="predicted"/>
<dbReference type="OMA" id="IMFAVEY"/>
<dbReference type="Pfam" id="PF00069">
    <property type="entry name" value="Pkinase"/>
    <property type="match status" value="1"/>
</dbReference>
<dbReference type="GO" id="GO:0007165">
    <property type="term" value="P:signal transduction"/>
    <property type="evidence" value="ECO:0007669"/>
    <property type="project" value="TreeGrafter"/>
</dbReference>
<dbReference type="PROSITE" id="PS00107">
    <property type="entry name" value="PROTEIN_KINASE_ATP"/>
    <property type="match status" value="1"/>
</dbReference>
<dbReference type="HOGENOM" id="CLU_000288_63_0_1"/>
<keyword evidence="4 9" id="KW-0418">Kinase</keyword>
<evidence type="ECO:0000256" key="6">
    <source>
        <dbReference type="PROSITE-ProRule" id="PRU10141"/>
    </source>
</evidence>
<dbReference type="Gene3D" id="1.10.510.10">
    <property type="entry name" value="Transferase(Phosphotransferase) domain 1"/>
    <property type="match status" value="1"/>
</dbReference>
<dbReference type="EMBL" id="ML004935">
    <property type="protein sequence ID" value="RKP21697.1"/>
    <property type="molecule type" value="Genomic_DNA"/>
</dbReference>
<evidence type="ECO:0000256" key="2">
    <source>
        <dbReference type="ARBA" id="ARBA00022679"/>
    </source>
</evidence>
<reference evidence="10" key="3">
    <citation type="submission" date="2018-08" db="EMBL/GenBank/DDBJ databases">
        <title>Leveraging single-cell genomics to expand the Fungal Tree of Life.</title>
        <authorList>
            <consortium name="DOE Joint Genome Institute"/>
            <person name="Ahrendt S.R."/>
            <person name="Quandt C.A."/>
            <person name="Ciobanu D."/>
            <person name="Clum A."/>
            <person name="Salamov A."/>
            <person name="Andreopoulos B."/>
            <person name="Cheng J.-F."/>
            <person name="Woyke T."/>
            <person name="Pelin A."/>
            <person name="Henrissat B."/>
            <person name="Reynolds N."/>
            <person name="Benny G.L."/>
            <person name="Smith M.E."/>
            <person name="James T.Y."/>
            <person name="Grigoriev I.V."/>
        </authorList>
    </citation>
    <scope>NUCLEOTIDE SEQUENCE</scope>
    <source>
        <strain evidence="10">CSF55</strain>
    </source>
</reference>
<dbReference type="InterPro" id="IPR017441">
    <property type="entry name" value="Protein_kinase_ATP_BS"/>
</dbReference>
<sequence length="275" mass="30583">MDKVQSSQSSLRETRSITESSLTSLNGDPPIRQLNQYLLTDILGSGSYGTVHLAREVDQPNSQYAIKELSKSRLAKLSNNPFKKSPQANNAGKLDCVKKEIAILKKVIHPYIVRLFEVLDDPSVDSLFMVFELLGSPIQQVSLYEPYDPLPIEKAQKYFQQLVLGIEFRTFTNPDNILKTGSDSIKLVDFGVSEMFISSDDTLRGSKTSTTSAFLAPELISCKKIKESIKALSNVSGKSADIWAMGVTLYSMIFGKLPFKGRGLAELYENIKNKE</sequence>
<dbReference type="GO" id="GO:0005524">
    <property type="term" value="F:ATP binding"/>
    <property type="evidence" value="ECO:0007669"/>
    <property type="project" value="UniProtKB-UniRule"/>
</dbReference>
<dbReference type="CDD" id="cd14008">
    <property type="entry name" value="STKc_LKB1_CaMKK"/>
    <property type="match status" value="1"/>
</dbReference>
<dbReference type="Gene3D" id="3.30.200.20">
    <property type="entry name" value="Phosphorylase Kinase, domain 1"/>
    <property type="match status" value="1"/>
</dbReference>
<feature type="binding site" evidence="6">
    <location>
        <position position="67"/>
    </location>
    <ligand>
        <name>ATP</name>
        <dbReference type="ChEBI" id="CHEBI:30616"/>
    </ligand>
</feature>
<dbReference type="PROSITE" id="PS50011">
    <property type="entry name" value="PROTEIN_KINASE_DOM"/>
    <property type="match status" value="1"/>
</dbReference>
<evidence type="ECO:0000256" key="1">
    <source>
        <dbReference type="ARBA" id="ARBA00022527"/>
    </source>
</evidence>
<name>A0A075B0P2_ROZAC</name>
<dbReference type="SUPFAM" id="SSF56112">
    <property type="entry name" value="Protein kinase-like (PK-like)"/>
    <property type="match status" value="1"/>
</dbReference>
<reference evidence="12" key="2">
    <citation type="journal article" date="2018" name="Nat. Microbiol.">
        <title>Leveraging single-cell genomics to expand the fungal tree of life.</title>
        <authorList>
            <person name="Ahrendt S.R."/>
            <person name="Quandt C.A."/>
            <person name="Ciobanu D."/>
            <person name="Clum A."/>
            <person name="Salamov A."/>
            <person name="Andreopoulos B."/>
            <person name="Cheng J.F."/>
            <person name="Woyke T."/>
            <person name="Pelin A."/>
            <person name="Henrissat B."/>
            <person name="Reynolds N.K."/>
            <person name="Benny G.L."/>
            <person name="Smith M.E."/>
            <person name="James T.Y."/>
            <person name="Grigoriev I.V."/>
        </authorList>
    </citation>
    <scope>NUCLEOTIDE SEQUENCE [LARGE SCALE GENOMIC DNA]</scope>
    <source>
        <strain evidence="12">CSF55</strain>
    </source>
</reference>
<dbReference type="Proteomes" id="UP000030755">
    <property type="component" value="Unassembled WGS sequence"/>
</dbReference>
<keyword evidence="3 6" id="KW-0547">Nucleotide-binding</keyword>
<evidence type="ECO:0000259" key="8">
    <source>
        <dbReference type="PROSITE" id="PS50011"/>
    </source>
</evidence>
<dbReference type="GO" id="GO:0005737">
    <property type="term" value="C:cytoplasm"/>
    <property type="evidence" value="ECO:0007669"/>
    <property type="project" value="TreeGrafter"/>
</dbReference>
<dbReference type="Proteomes" id="UP000281549">
    <property type="component" value="Unassembled WGS sequence"/>
</dbReference>
<keyword evidence="5 6" id="KW-0067">ATP-binding</keyword>
<protein>
    <submittedName>
        <fullName evidence="10">Kinase-like protein</fullName>
    </submittedName>
    <submittedName>
        <fullName evidence="9">Protein kinase, catalytic domain-containing protein</fullName>
    </submittedName>
</protein>
<dbReference type="OrthoDB" id="68483at2759"/>
<evidence type="ECO:0000313" key="10">
    <source>
        <dbReference type="EMBL" id="RKP21697.1"/>
    </source>
</evidence>
<evidence type="ECO:0000313" key="11">
    <source>
        <dbReference type="Proteomes" id="UP000030755"/>
    </source>
</evidence>
<keyword evidence="2" id="KW-0808">Transferase</keyword>
<keyword evidence="11" id="KW-1185">Reference proteome</keyword>
<gene>
    <name evidence="9" type="ORF">O9G_001795</name>
    <name evidence="10" type="ORF">ROZALSC1DRAFT_26899</name>
</gene>
<accession>A0A075B0P2</accession>
<reference evidence="9 11" key="1">
    <citation type="journal article" date="2013" name="Curr. Biol.">
        <title>Shared signatures of parasitism and phylogenomics unite Cryptomycota and microsporidia.</title>
        <authorList>
            <person name="James T.Y."/>
            <person name="Pelin A."/>
            <person name="Bonen L."/>
            <person name="Ahrendt S."/>
            <person name="Sain D."/>
            <person name="Corradi N."/>
            <person name="Stajich J.E."/>
        </authorList>
    </citation>
    <scope>NUCLEOTIDE SEQUENCE [LARGE SCALE GENOMIC DNA]</scope>
    <source>
        <strain evidence="9 11">CSF55</strain>
        <strain evidence="9 11">CSF55</strain>
    </source>
</reference>
<dbReference type="PANTHER" id="PTHR43895">
    <property type="entry name" value="CALCIUM/CALMODULIN-DEPENDENT PROTEIN KINASE KINASE-RELATED"/>
    <property type="match status" value="1"/>
</dbReference>
<evidence type="ECO:0000256" key="4">
    <source>
        <dbReference type="ARBA" id="ARBA00022777"/>
    </source>
</evidence>
<dbReference type="InterPro" id="IPR000719">
    <property type="entry name" value="Prot_kinase_dom"/>
</dbReference>
<dbReference type="AlphaFoldDB" id="A0A075B0P2"/>
<keyword evidence="1" id="KW-0723">Serine/threonine-protein kinase</keyword>
<evidence type="ECO:0000256" key="3">
    <source>
        <dbReference type="ARBA" id="ARBA00022741"/>
    </source>
</evidence>
<dbReference type="STRING" id="988480.A0A075B0P2"/>
<feature type="region of interest" description="Disordered" evidence="7">
    <location>
        <begin position="1"/>
        <end position="25"/>
    </location>
</feature>
<dbReference type="PANTHER" id="PTHR43895:SF150">
    <property type="entry name" value="SERINE_THREONINE-PROTEIN KINASE STK11"/>
    <property type="match status" value="1"/>
</dbReference>
<dbReference type="GO" id="GO:0004674">
    <property type="term" value="F:protein serine/threonine kinase activity"/>
    <property type="evidence" value="ECO:0007669"/>
    <property type="project" value="UniProtKB-KW"/>
</dbReference>
<evidence type="ECO:0000313" key="9">
    <source>
        <dbReference type="EMBL" id="EPZ34539.1"/>
    </source>
</evidence>
<dbReference type="InterPro" id="IPR011009">
    <property type="entry name" value="Kinase-like_dom_sf"/>
</dbReference>